<evidence type="ECO:0000256" key="4">
    <source>
        <dbReference type="ARBA" id="ARBA00022989"/>
    </source>
</evidence>
<evidence type="ECO:0000259" key="7">
    <source>
        <dbReference type="Pfam" id="PF01292"/>
    </source>
</evidence>
<keyword evidence="4 6" id="KW-1133">Transmembrane helix</keyword>
<dbReference type="GO" id="GO:0009055">
    <property type="term" value="F:electron transfer activity"/>
    <property type="evidence" value="ECO:0007669"/>
    <property type="project" value="InterPro"/>
</dbReference>
<sequence>MKKIYMKIVLDIIMVVILLSLTRIKITGMFWHEVLGIVILGIFIIHVCSNLKTFKAMHKGMTNKKLTGKAKFSHCLNGTLFLLALIAVITGILISYTILTNITIANRDIVAIVHRLSAGLLFIGVIVHIVLHRKHIKGKVKKAIGR</sequence>
<dbReference type="HOGENOM" id="CLU_1755635_0_0_9"/>
<proteinExistence type="predicted"/>
<organism evidence="8 9">
    <name type="scientific">Clostridium bornimense</name>
    <dbReference type="NCBI Taxonomy" id="1216932"/>
    <lineage>
        <taxon>Bacteria</taxon>
        <taxon>Bacillati</taxon>
        <taxon>Bacillota</taxon>
        <taxon>Clostridia</taxon>
        <taxon>Eubacteriales</taxon>
        <taxon>Clostridiaceae</taxon>
        <taxon>Clostridium</taxon>
    </lineage>
</organism>
<feature type="transmembrane region" description="Helical" evidence="6">
    <location>
        <begin position="111"/>
        <end position="131"/>
    </location>
</feature>
<evidence type="ECO:0000256" key="3">
    <source>
        <dbReference type="ARBA" id="ARBA00022692"/>
    </source>
</evidence>
<dbReference type="SUPFAM" id="SSF81342">
    <property type="entry name" value="Transmembrane di-heme cytochromes"/>
    <property type="match status" value="1"/>
</dbReference>
<evidence type="ECO:0000256" key="6">
    <source>
        <dbReference type="SAM" id="Phobius"/>
    </source>
</evidence>
<feature type="domain" description="Cytochrome b561 bacterial/Ni-hydrogenase" evidence="7">
    <location>
        <begin position="24"/>
        <end position="137"/>
    </location>
</feature>
<comment type="subcellular location">
    <subcellularLocation>
        <location evidence="1">Cell membrane</location>
        <topology evidence="1">Multi-pass membrane protein</topology>
    </subcellularLocation>
</comment>
<dbReference type="PATRIC" id="fig|1216932.3.peg.230"/>
<dbReference type="OrthoDB" id="9779183at2"/>
<feature type="transmembrane region" description="Helical" evidence="6">
    <location>
        <begin position="75"/>
        <end position="99"/>
    </location>
</feature>
<dbReference type="Proteomes" id="UP000019426">
    <property type="component" value="Chromosome M2/40_rep1"/>
</dbReference>
<dbReference type="KEGG" id="clt:CM240_0249"/>
<dbReference type="GO" id="GO:0005886">
    <property type="term" value="C:plasma membrane"/>
    <property type="evidence" value="ECO:0007669"/>
    <property type="project" value="UniProtKB-SubCell"/>
</dbReference>
<reference evidence="8 9" key="1">
    <citation type="submission" date="2013-11" db="EMBL/GenBank/DDBJ databases">
        <title>Complete genome sequence of Clostridum sp. M2/40.</title>
        <authorList>
            <person name="Wibberg D."/>
            <person name="Puehler A."/>
            <person name="Schlueter A."/>
        </authorList>
    </citation>
    <scope>NUCLEOTIDE SEQUENCE [LARGE SCALE GENOMIC DNA]</scope>
    <source>
        <strain evidence="9">M2/40</strain>
    </source>
</reference>
<accession>W6RUZ5</accession>
<dbReference type="InterPro" id="IPR016174">
    <property type="entry name" value="Di-haem_cyt_TM"/>
</dbReference>
<keyword evidence="9" id="KW-1185">Reference proteome</keyword>
<name>W6RUZ5_9CLOT</name>
<keyword evidence="2" id="KW-1003">Cell membrane</keyword>
<dbReference type="RefSeq" id="WP_044035876.1">
    <property type="nucleotide sequence ID" value="NZ_HG917868.1"/>
</dbReference>
<dbReference type="Pfam" id="PF01292">
    <property type="entry name" value="Ni_hydr_CYTB"/>
    <property type="match status" value="1"/>
</dbReference>
<keyword evidence="5 6" id="KW-0472">Membrane</keyword>
<evidence type="ECO:0000313" key="9">
    <source>
        <dbReference type="Proteomes" id="UP000019426"/>
    </source>
</evidence>
<dbReference type="AlphaFoldDB" id="W6RUZ5"/>
<dbReference type="EMBL" id="HG917868">
    <property type="protein sequence ID" value="CDM67419.1"/>
    <property type="molecule type" value="Genomic_DNA"/>
</dbReference>
<feature type="transmembrane region" description="Helical" evidence="6">
    <location>
        <begin position="34"/>
        <end position="54"/>
    </location>
</feature>
<gene>
    <name evidence="8" type="ORF">CM240_0249</name>
</gene>
<dbReference type="InterPro" id="IPR011577">
    <property type="entry name" value="Cyt_b561_bac/Ni-Hgenase"/>
</dbReference>
<evidence type="ECO:0000256" key="1">
    <source>
        <dbReference type="ARBA" id="ARBA00004651"/>
    </source>
</evidence>
<dbReference type="STRING" id="1216932.CM240_0249"/>
<evidence type="ECO:0000256" key="2">
    <source>
        <dbReference type="ARBA" id="ARBA00022475"/>
    </source>
</evidence>
<evidence type="ECO:0000256" key="5">
    <source>
        <dbReference type="ARBA" id="ARBA00023136"/>
    </source>
</evidence>
<dbReference type="GO" id="GO:0022904">
    <property type="term" value="P:respiratory electron transport chain"/>
    <property type="evidence" value="ECO:0007669"/>
    <property type="project" value="InterPro"/>
</dbReference>
<evidence type="ECO:0000313" key="8">
    <source>
        <dbReference type="EMBL" id="CDM67419.1"/>
    </source>
</evidence>
<keyword evidence="3 6" id="KW-0812">Transmembrane</keyword>
<protein>
    <submittedName>
        <fullName evidence="8">Putative membrane protein</fullName>
    </submittedName>
</protein>